<comment type="subcellular location">
    <subcellularLocation>
        <location evidence="1">Cell envelope</location>
    </subcellularLocation>
</comment>
<dbReference type="Gene3D" id="3.10.105.10">
    <property type="entry name" value="Dipeptide-binding Protein, Domain 3"/>
    <property type="match status" value="1"/>
</dbReference>
<evidence type="ECO:0000256" key="1">
    <source>
        <dbReference type="ARBA" id="ARBA00004196"/>
    </source>
</evidence>
<protein>
    <submittedName>
        <fullName evidence="7">Peptide ABC transporter substrate-binding protein</fullName>
    </submittedName>
</protein>
<dbReference type="Pfam" id="PF00496">
    <property type="entry name" value="SBP_bac_5"/>
    <property type="match status" value="1"/>
</dbReference>
<dbReference type="PANTHER" id="PTHR30290">
    <property type="entry name" value="PERIPLASMIC BINDING COMPONENT OF ABC TRANSPORTER"/>
    <property type="match status" value="1"/>
</dbReference>
<dbReference type="SUPFAM" id="SSF53850">
    <property type="entry name" value="Periplasmic binding protein-like II"/>
    <property type="match status" value="1"/>
</dbReference>
<dbReference type="GO" id="GO:0015833">
    <property type="term" value="P:peptide transport"/>
    <property type="evidence" value="ECO:0007669"/>
    <property type="project" value="TreeGrafter"/>
</dbReference>
<dbReference type="InterPro" id="IPR000914">
    <property type="entry name" value="SBP_5_dom"/>
</dbReference>
<dbReference type="Proteomes" id="UP000612893">
    <property type="component" value="Unassembled WGS sequence"/>
</dbReference>
<feature type="signal peptide" evidence="5">
    <location>
        <begin position="1"/>
        <end position="21"/>
    </location>
</feature>
<dbReference type="PIRSF" id="PIRSF002741">
    <property type="entry name" value="MppA"/>
    <property type="match status" value="1"/>
</dbReference>
<reference evidence="7" key="1">
    <citation type="submission" date="2020-10" db="EMBL/GenBank/DDBJ databases">
        <title>Ca. Dormibacterota MAGs.</title>
        <authorList>
            <person name="Montgomery K."/>
        </authorList>
    </citation>
    <scope>NUCLEOTIDE SEQUENCE [LARGE SCALE GENOMIC DNA]</scope>
    <source>
        <strain evidence="7">SC8812_S17_10</strain>
    </source>
</reference>
<dbReference type="InterPro" id="IPR030678">
    <property type="entry name" value="Peptide/Ni-bd"/>
</dbReference>
<dbReference type="EMBL" id="JAEKNR010000072">
    <property type="protein sequence ID" value="MBJ7597646.1"/>
    <property type="molecule type" value="Genomic_DNA"/>
</dbReference>
<evidence type="ECO:0000256" key="2">
    <source>
        <dbReference type="ARBA" id="ARBA00005695"/>
    </source>
</evidence>
<dbReference type="Gene3D" id="3.90.76.10">
    <property type="entry name" value="Dipeptide-binding Protein, Domain 1"/>
    <property type="match status" value="1"/>
</dbReference>
<organism evidence="7 8">
    <name type="scientific">Candidatus Nephthysia bennettiae</name>
    <dbReference type="NCBI Taxonomy" id="3127016"/>
    <lineage>
        <taxon>Bacteria</taxon>
        <taxon>Bacillati</taxon>
        <taxon>Candidatus Dormiibacterota</taxon>
        <taxon>Candidatus Dormibacteria</taxon>
        <taxon>Candidatus Dormibacterales</taxon>
        <taxon>Candidatus Dormibacteraceae</taxon>
        <taxon>Candidatus Nephthysia</taxon>
    </lineage>
</organism>
<dbReference type="GO" id="GO:1904680">
    <property type="term" value="F:peptide transmembrane transporter activity"/>
    <property type="evidence" value="ECO:0007669"/>
    <property type="project" value="TreeGrafter"/>
</dbReference>
<feature type="domain" description="Solute-binding protein family 5" evidence="6">
    <location>
        <begin position="80"/>
        <end position="470"/>
    </location>
</feature>
<evidence type="ECO:0000313" key="8">
    <source>
        <dbReference type="Proteomes" id="UP000612893"/>
    </source>
</evidence>
<dbReference type="AlphaFoldDB" id="A0A934K731"/>
<gene>
    <name evidence="7" type="ORF">JF922_06120</name>
</gene>
<dbReference type="GO" id="GO:0043190">
    <property type="term" value="C:ATP-binding cassette (ABC) transporter complex"/>
    <property type="evidence" value="ECO:0007669"/>
    <property type="project" value="InterPro"/>
</dbReference>
<evidence type="ECO:0000256" key="3">
    <source>
        <dbReference type="ARBA" id="ARBA00022448"/>
    </source>
</evidence>
<keyword evidence="4 5" id="KW-0732">Signal</keyword>
<keyword evidence="8" id="KW-1185">Reference proteome</keyword>
<feature type="chain" id="PRO_5044494720" evidence="5">
    <location>
        <begin position="22"/>
        <end position="554"/>
    </location>
</feature>
<dbReference type="Gene3D" id="3.40.190.10">
    <property type="entry name" value="Periplasmic binding protein-like II"/>
    <property type="match status" value="1"/>
</dbReference>
<evidence type="ECO:0000256" key="5">
    <source>
        <dbReference type="SAM" id="SignalP"/>
    </source>
</evidence>
<accession>A0A934K731</accession>
<dbReference type="RefSeq" id="WP_338200040.1">
    <property type="nucleotide sequence ID" value="NZ_JAEKNR010000072.1"/>
</dbReference>
<dbReference type="PROSITE" id="PS51257">
    <property type="entry name" value="PROKAR_LIPOPROTEIN"/>
    <property type="match status" value="1"/>
</dbReference>
<dbReference type="GO" id="GO:0030313">
    <property type="term" value="C:cell envelope"/>
    <property type="evidence" value="ECO:0007669"/>
    <property type="project" value="UniProtKB-SubCell"/>
</dbReference>
<proteinExistence type="inferred from homology"/>
<evidence type="ECO:0000259" key="6">
    <source>
        <dbReference type="Pfam" id="PF00496"/>
    </source>
</evidence>
<sequence>MTGIRLRVLALTAAAAWLAMSCGSGGTSGGPETLAADQTLRWSMVDDVEFLDPAHVSAATDIGYVQEVFSGLYRFDNNNKLVPDLASGMPDVSSDGKTYTVRLNKNARFSNGDPVSSADVLYSWNRAAALNDAYASTFDPIVGGSDAESGKAKSISGVTAPDPSTVKIELVNPAGYFLSAIALPVAGWIVDRKVVSAAGEDLWATKPETLIGSGPFKLTARTPKSMMEFAPVPNWWGGSTGAIKKVHVDIGIDQTSAVKKFEAGGYELAGISSQQVSADDVLRYKADVTRSKLLTLYPSARTTWMGFNFAKGPFQGLQAGHDGRLAFSLAVDRAQLVDVGCAKGATCVKASGGFVARGLKGYLGDARDDTAKFDSASAKSLYQKWNPDGSRTKGLQIRYNASAVNTQIWSNVQSQLKANIGVDAELAPSDFPTLIKDRKAKNATLFRDSWLADYDHPQDWFDNLWTCAQAAPGKGNNSGYCNPEVDRLVQKADAETPDRAVSDYQQAEKLLLQDAYGGALFYSIQPYLQQSYVRGAGYTGLTDYRWEGIRLLKH</sequence>
<name>A0A934K731_9BACT</name>
<dbReference type="PANTHER" id="PTHR30290:SF10">
    <property type="entry name" value="PERIPLASMIC OLIGOPEPTIDE-BINDING PROTEIN-RELATED"/>
    <property type="match status" value="1"/>
</dbReference>
<dbReference type="GO" id="GO:0042597">
    <property type="term" value="C:periplasmic space"/>
    <property type="evidence" value="ECO:0007669"/>
    <property type="project" value="UniProtKB-ARBA"/>
</dbReference>
<evidence type="ECO:0000313" key="7">
    <source>
        <dbReference type="EMBL" id="MBJ7597646.1"/>
    </source>
</evidence>
<comment type="caution">
    <text evidence="7">The sequence shown here is derived from an EMBL/GenBank/DDBJ whole genome shotgun (WGS) entry which is preliminary data.</text>
</comment>
<dbReference type="InterPro" id="IPR039424">
    <property type="entry name" value="SBP_5"/>
</dbReference>
<keyword evidence="3" id="KW-0813">Transport</keyword>
<evidence type="ECO:0000256" key="4">
    <source>
        <dbReference type="ARBA" id="ARBA00022729"/>
    </source>
</evidence>
<dbReference type="CDD" id="cd08504">
    <property type="entry name" value="PBP2_OppA"/>
    <property type="match status" value="1"/>
</dbReference>
<comment type="similarity">
    <text evidence="2">Belongs to the bacterial solute-binding protein 5 family.</text>
</comment>